<sequence length="502" mass="55451">MVGRWLVKGQTGEWKLASKNKLSRSPPNYGRQCQMATNFSPRATRIKSDVSEYVEGKSTSPTIVKRMPKTQERVLVLSNKSFSSPNHVSKPASHCRDTSFFPKRETRLQAPGVPGNTASQPSSGRDHCDIKKEAKAVVPAQATRTSCNGVPNGIPMLPNGKKKCVVEGCYRAAYQRRLCPAHGGRDKCRVQDCKNYSYTQGVCQAHSDGKPRTSSRDQKPTSTKAGVVATERDLKASGVDTNTKSHLKKPVASSNRGVRLAETKQSLGEVTMKKRPKLRTKKSLNSDAWKSSDLPNLFRNVDHKRARGTEERVVSTKREKLEISTLGVVETKSRAQVATNKATAVKVARSRPVKTEEGECKFRGCKIPVPSDGFCQKHETRERCKEKGCGHLATSKGLCSRHARRRRCEVDGCSKKSRVRGRCSQHGGNRPVRWTATSSQRCAARRSASAGRTPHGSRSSTPASVATGRLVRETCRQRRLSLCRTSRAPRDEWWGKGVVSDD</sequence>
<feature type="region of interest" description="Disordered" evidence="1">
    <location>
        <begin position="203"/>
        <end position="265"/>
    </location>
</feature>
<dbReference type="PANTHER" id="PTHR31827:SF1">
    <property type="entry name" value="EMB|CAB89363.1"/>
    <property type="match status" value="1"/>
</dbReference>
<dbReference type="EMBL" id="QXFX01000005">
    <property type="protein sequence ID" value="KAE9140235.1"/>
    <property type="molecule type" value="Genomic_DNA"/>
</dbReference>
<feature type="compositionally biased region" description="Low complexity" evidence="1">
    <location>
        <begin position="435"/>
        <end position="453"/>
    </location>
</feature>
<gene>
    <name evidence="2" type="ORF">PF010_g265</name>
</gene>
<dbReference type="AlphaFoldDB" id="A0A6G0M3F5"/>
<name>A0A6G0M3F5_9STRA</name>
<comment type="caution">
    <text evidence="2">The sequence shown here is derived from an EMBL/GenBank/DDBJ whole genome shotgun (WGS) entry which is preliminary data.</text>
</comment>
<proteinExistence type="predicted"/>
<dbReference type="PANTHER" id="PTHR31827">
    <property type="entry name" value="EMB|CAB89363.1"/>
    <property type="match status" value="1"/>
</dbReference>
<evidence type="ECO:0000256" key="1">
    <source>
        <dbReference type="SAM" id="MobiDB-lite"/>
    </source>
</evidence>
<reference evidence="2 3" key="1">
    <citation type="submission" date="2018-09" db="EMBL/GenBank/DDBJ databases">
        <title>Genomic investigation of the strawberry pathogen Phytophthora fragariae indicates pathogenicity is determined by transcriptional variation in three key races.</title>
        <authorList>
            <person name="Adams T.M."/>
            <person name="Armitage A.D."/>
            <person name="Sobczyk M.K."/>
            <person name="Bates H.J."/>
            <person name="Dunwell J.M."/>
            <person name="Nellist C.F."/>
            <person name="Harrison R.J."/>
        </authorList>
    </citation>
    <scope>NUCLEOTIDE SEQUENCE [LARGE SCALE GENOMIC DNA]</scope>
    <source>
        <strain evidence="2 3">ONT-3</strain>
    </source>
</reference>
<organism evidence="2 3">
    <name type="scientific">Phytophthora fragariae</name>
    <dbReference type="NCBI Taxonomy" id="53985"/>
    <lineage>
        <taxon>Eukaryota</taxon>
        <taxon>Sar</taxon>
        <taxon>Stramenopiles</taxon>
        <taxon>Oomycota</taxon>
        <taxon>Peronosporomycetes</taxon>
        <taxon>Peronosporales</taxon>
        <taxon>Peronosporaceae</taxon>
        <taxon>Phytophthora</taxon>
    </lineage>
</organism>
<feature type="region of interest" description="Disordered" evidence="1">
    <location>
        <begin position="107"/>
        <end position="127"/>
    </location>
</feature>
<feature type="region of interest" description="Disordered" evidence="1">
    <location>
        <begin position="422"/>
        <end position="469"/>
    </location>
</feature>
<protein>
    <submittedName>
        <fullName evidence="2">Uncharacterized protein</fullName>
    </submittedName>
</protein>
<evidence type="ECO:0000313" key="2">
    <source>
        <dbReference type="EMBL" id="KAE9140235.1"/>
    </source>
</evidence>
<evidence type="ECO:0000313" key="3">
    <source>
        <dbReference type="Proteomes" id="UP000488956"/>
    </source>
</evidence>
<accession>A0A6G0M3F5</accession>
<dbReference type="Proteomes" id="UP000488956">
    <property type="component" value="Unassembled WGS sequence"/>
</dbReference>
<feature type="compositionally biased region" description="Basic and acidic residues" evidence="1">
    <location>
        <begin position="207"/>
        <end position="219"/>
    </location>
</feature>